<evidence type="ECO:0000256" key="5">
    <source>
        <dbReference type="RuleBase" id="RU003470"/>
    </source>
</evidence>
<dbReference type="EMBL" id="JBHFFA010000001">
    <property type="protein sequence ID" value="KAL2649661.1"/>
    <property type="molecule type" value="Genomic_DNA"/>
</dbReference>
<evidence type="ECO:0000256" key="1">
    <source>
        <dbReference type="ARBA" id="ARBA00009673"/>
    </source>
</evidence>
<dbReference type="FunFam" id="3.50.80.10:FF:000001">
    <property type="entry name" value="D-aminoacyl-tRNA deacylase"/>
    <property type="match status" value="1"/>
</dbReference>
<dbReference type="AlphaFoldDB" id="A0ABD1ZFB1"/>
<keyword evidence="5" id="KW-0378">Hydrolase</keyword>
<sequence>MRAVLQRVISARVEVEGHIVSQIGPGLLVLVGLLDSDTEKDAEYICRKILNTRIFHNEETGRSWDLNVMQKGYEVLLVSQFTLYGMLKGNKLDFHVAMPPERAKTCYESFVQRVSKAYKSDAVKDGLFGAMMQVHLVNDGPVTIQLDSRKDTTAELNQSGKRSVGGRARCRAIGRDLLKLNVNQFSCRSAGALRAVPVPVCRLQTPRGQFRTEPQLRFSAPSGALGFLPCAFR</sequence>
<dbReference type="GO" id="GO:0051499">
    <property type="term" value="F:D-aminoacyl-tRNA deacylase activity"/>
    <property type="evidence" value="ECO:0007669"/>
    <property type="project" value="UniProtKB-EC"/>
</dbReference>
<comment type="similarity">
    <text evidence="1 5">Belongs to the DTD family.</text>
</comment>
<dbReference type="Gene3D" id="3.50.80.10">
    <property type="entry name" value="D-tyrosyl-tRNA(Tyr) deacylase"/>
    <property type="match status" value="1"/>
</dbReference>
<reference evidence="6 7" key="1">
    <citation type="submission" date="2024-09" db="EMBL/GenBank/DDBJ databases">
        <title>Chromosome-scale assembly of Riccia fluitans.</title>
        <authorList>
            <person name="Paukszto L."/>
            <person name="Sawicki J."/>
            <person name="Karawczyk K."/>
            <person name="Piernik-Szablinska J."/>
            <person name="Szczecinska M."/>
            <person name="Mazdziarz M."/>
        </authorList>
    </citation>
    <scope>NUCLEOTIDE SEQUENCE [LARGE SCALE GENOMIC DNA]</scope>
    <source>
        <strain evidence="6">Rf_01</strain>
        <tissue evidence="6">Aerial parts of the thallus</tissue>
    </source>
</reference>
<dbReference type="GO" id="GO:0000049">
    <property type="term" value="F:tRNA binding"/>
    <property type="evidence" value="ECO:0007669"/>
    <property type="project" value="UniProtKB-KW"/>
</dbReference>
<dbReference type="HAMAP" id="MF_00518">
    <property type="entry name" value="Deacylase_Dtd"/>
    <property type="match status" value="1"/>
</dbReference>
<evidence type="ECO:0000256" key="4">
    <source>
        <dbReference type="ARBA" id="ARBA00048018"/>
    </source>
</evidence>
<evidence type="ECO:0000256" key="2">
    <source>
        <dbReference type="ARBA" id="ARBA00013056"/>
    </source>
</evidence>
<dbReference type="PANTHER" id="PTHR10472">
    <property type="entry name" value="D-TYROSYL-TRNA TYR DEACYLASE"/>
    <property type="match status" value="1"/>
</dbReference>
<dbReference type="Pfam" id="PF02580">
    <property type="entry name" value="Tyr_Deacylase"/>
    <property type="match status" value="1"/>
</dbReference>
<keyword evidence="5" id="KW-0694">RNA-binding</keyword>
<dbReference type="SUPFAM" id="SSF69500">
    <property type="entry name" value="DTD-like"/>
    <property type="match status" value="1"/>
</dbReference>
<comment type="catalytic activity">
    <reaction evidence="4">
        <text>a D-aminoacyl-tRNA + H2O = a tRNA + a D-alpha-amino acid + H(+)</text>
        <dbReference type="Rhea" id="RHEA:13953"/>
        <dbReference type="Rhea" id="RHEA-COMP:10123"/>
        <dbReference type="Rhea" id="RHEA-COMP:10124"/>
        <dbReference type="ChEBI" id="CHEBI:15377"/>
        <dbReference type="ChEBI" id="CHEBI:15378"/>
        <dbReference type="ChEBI" id="CHEBI:59871"/>
        <dbReference type="ChEBI" id="CHEBI:78442"/>
        <dbReference type="ChEBI" id="CHEBI:79333"/>
        <dbReference type="EC" id="3.1.1.96"/>
    </reaction>
</comment>
<proteinExistence type="inferred from homology"/>
<dbReference type="InterPro" id="IPR023509">
    <property type="entry name" value="DTD-like_sf"/>
</dbReference>
<dbReference type="Proteomes" id="UP001605036">
    <property type="component" value="Unassembled WGS sequence"/>
</dbReference>
<comment type="caution">
    <text evidence="6">The sequence shown here is derived from an EMBL/GenBank/DDBJ whole genome shotgun (WGS) entry which is preliminary data.</text>
</comment>
<name>A0ABD1ZFB1_9MARC</name>
<keyword evidence="7" id="KW-1185">Reference proteome</keyword>
<evidence type="ECO:0000256" key="3">
    <source>
        <dbReference type="ARBA" id="ARBA00047676"/>
    </source>
</evidence>
<comment type="subcellular location">
    <subcellularLocation>
        <location evidence="5">Cytoplasm</location>
    </subcellularLocation>
</comment>
<keyword evidence="5" id="KW-0963">Cytoplasm</keyword>
<protein>
    <recommendedName>
        <fullName evidence="2 5">D-aminoacyl-tRNA deacylase</fullName>
        <ecNumber evidence="2 5">3.1.1.96</ecNumber>
    </recommendedName>
</protein>
<dbReference type="NCBIfam" id="TIGR00256">
    <property type="entry name" value="D-aminoacyl-tRNA deacylase"/>
    <property type="match status" value="1"/>
</dbReference>
<dbReference type="GO" id="GO:0005737">
    <property type="term" value="C:cytoplasm"/>
    <property type="evidence" value="ECO:0007669"/>
    <property type="project" value="UniProtKB-SubCell"/>
</dbReference>
<accession>A0ABD1ZFB1</accession>
<dbReference type="EC" id="3.1.1.96" evidence="2 5"/>
<evidence type="ECO:0000313" key="6">
    <source>
        <dbReference type="EMBL" id="KAL2649661.1"/>
    </source>
</evidence>
<dbReference type="PANTHER" id="PTHR10472:SF5">
    <property type="entry name" value="D-AMINOACYL-TRNA DEACYLASE 1"/>
    <property type="match status" value="1"/>
</dbReference>
<comment type="catalytic activity">
    <reaction evidence="3">
        <text>glycyl-tRNA(Ala) + H2O = tRNA(Ala) + glycine + H(+)</text>
        <dbReference type="Rhea" id="RHEA:53744"/>
        <dbReference type="Rhea" id="RHEA-COMP:9657"/>
        <dbReference type="Rhea" id="RHEA-COMP:13640"/>
        <dbReference type="ChEBI" id="CHEBI:15377"/>
        <dbReference type="ChEBI" id="CHEBI:15378"/>
        <dbReference type="ChEBI" id="CHEBI:57305"/>
        <dbReference type="ChEBI" id="CHEBI:78442"/>
        <dbReference type="ChEBI" id="CHEBI:78522"/>
        <dbReference type="EC" id="3.1.1.96"/>
    </reaction>
</comment>
<evidence type="ECO:0000313" key="7">
    <source>
        <dbReference type="Proteomes" id="UP001605036"/>
    </source>
</evidence>
<gene>
    <name evidence="6" type="ORF">R1flu_017789</name>
</gene>
<dbReference type="InterPro" id="IPR003732">
    <property type="entry name" value="Daa-tRNA_deacyls_DTD"/>
</dbReference>
<keyword evidence="5" id="KW-0820">tRNA-binding</keyword>
<organism evidence="6 7">
    <name type="scientific">Riccia fluitans</name>
    <dbReference type="NCBI Taxonomy" id="41844"/>
    <lineage>
        <taxon>Eukaryota</taxon>
        <taxon>Viridiplantae</taxon>
        <taxon>Streptophyta</taxon>
        <taxon>Embryophyta</taxon>
        <taxon>Marchantiophyta</taxon>
        <taxon>Marchantiopsida</taxon>
        <taxon>Marchantiidae</taxon>
        <taxon>Marchantiales</taxon>
        <taxon>Ricciaceae</taxon>
        <taxon>Riccia</taxon>
    </lineage>
</organism>